<evidence type="ECO:0000256" key="1">
    <source>
        <dbReference type="SAM" id="SignalP"/>
    </source>
</evidence>
<evidence type="ECO:0000313" key="3">
    <source>
        <dbReference type="Proteomes" id="UP000326396"/>
    </source>
</evidence>
<keyword evidence="1" id="KW-0732">Signal</keyword>
<accession>A0A5N6P829</accession>
<protein>
    <recommendedName>
        <fullName evidence="4">Secreted protein</fullName>
    </recommendedName>
</protein>
<sequence length="85" mass="9809">MVLCCFLLGQFSRLKVAWFWQQPRTATGRTVKEGSRRLVGEEERGRGLEKIQNRGIEERARAGKTQFLYLEKKVTGRRVGAAELR</sequence>
<proteinExistence type="predicted"/>
<evidence type="ECO:0000313" key="2">
    <source>
        <dbReference type="EMBL" id="KAD5961405.1"/>
    </source>
</evidence>
<dbReference type="EMBL" id="SZYD01000006">
    <property type="protein sequence ID" value="KAD5961405.1"/>
    <property type="molecule type" value="Genomic_DNA"/>
</dbReference>
<name>A0A5N6P829_9ASTR</name>
<dbReference type="AlphaFoldDB" id="A0A5N6P829"/>
<keyword evidence="3" id="KW-1185">Reference proteome</keyword>
<feature type="signal peptide" evidence="1">
    <location>
        <begin position="1"/>
        <end position="17"/>
    </location>
</feature>
<organism evidence="2 3">
    <name type="scientific">Mikania micrantha</name>
    <name type="common">bitter vine</name>
    <dbReference type="NCBI Taxonomy" id="192012"/>
    <lineage>
        <taxon>Eukaryota</taxon>
        <taxon>Viridiplantae</taxon>
        <taxon>Streptophyta</taxon>
        <taxon>Embryophyta</taxon>
        <taxon>Tracheophyta</taxon>
        <taxon>Spermatophyta</taxon>
        <taxon>Magnoliopsida</taxon>
        <taxon>eudicotyledons</taxon>
        <taxon>Gunneridae</taxon>
        <taxon>Pentapetalae</taxon>
        <taxon>asterids</taxon>
        <taxon>campanulids</taxon>
        <taxon>Asterales</taxon>
        <taxon>Asteraceae</taxon>
        <taxon>Asteroideae</taxon>
        <taxon>Heliantheae alliance</taxon>
        <taxon>Eupatorieae</taxon>
        <taxon>Mikania</taxon>
    </lineage>
</organism>
<dbReference type="Proteomes" id="UP000326396">
    <property type="component" value="Linkage Group LG14"/>
</dbReference>
<evidence type="ECO:0008006" key="4">
    <source>
        <dbReference type="Google" id="ProtNLM"/>
    </source>
</evidence>
<comment type="caution">
    <text evidence="2">The sequence shown here is derived from an EMBL/GenBank/DDBJ whole genome shotgun (WGS) entry which is preliminary data.</text>
</comment>
<reference evidence="2 3" key="1">
    <citation type="submission" date="2019-05" db="EMBL/GenBank/DDBJ databases">
        <title>Mikania micrantha, genome provides insights into the molecular mechanism of rapid growth.</title>
        <authorList>
            <person name="Liu B."/>
        </authorList>
    </citation>
    <scope>NUCLEOTIDE SEQUENCE [LARGE SCALE GENOMIC DNA]</scope>
    <source>
        <strain evidence="2">NLD-2019</strain>
        <tissue evidence="2">Leaf</tissue>
    </source>
</reference>
<feature type="chain" id="PRO_5024380324" description="Secreted protein" evidence="1">
    <location>
        <begin position="18"/>
        <end position="85"/>
    </location>
</feature>
<gene>
    <name evidence="2" type="ORF">E3N88_12878</name>
</gene>